<gene>
    <name evidence="2" type="ORF">SAMN05660199_02916</name>
</gene>
<feature type="compositionally biased region" description="Basic and acidic residues" evidence="1">
    <location>
        <begin position="568"/>
        <end position="586"/>
    </location>
</feature>
<dbReference type="AlphaFoldDB" id="A0A1H0NZB3"/>
<evidence type="ECO:0000313" key="2">
    <source>
        <dbReference type="EMBL" id="SDO97993.1"/>
    </source>
</evidence>
<dbReference type="RefSeq" id="WP_091246515.1">
    <property type="nucleotide sequence ID" value="NZ_FNIR01000009.1"/>
</dbReference>
<dbReference type="Proteomes" id="UP000199088">
    <property type="component" value="Unassembled WGS sequence"/>
</dbReference>
<dbReference type="EMBL" id="FNIR01000009">
    <property type="protein sequence ID" value="SDO97993.1"/>
    <property type="molecule type" value="Genomic_DNA"/>
</dbReference>
<protein>
    <recommendedName>
        <fullName evidence="4">PPE family protein</fullName>
    </recommendedName>
</protein>
<reference evidence="3" key="1">
    <citation type="submission" date="2016-10" db="EMBL/GenBank/DDBJ databases">
        <authorList>
            <person name="Varghese N."/>
            <person name="Submissions S."/>
        </authorList>
    </citation>
    <scope>NUCLEOTIDE SEQUENCE [LARGE SCALE GENOMIC DNA]</scope>
    <source>
        <strain evidence="3">DSM 45843</strain>
    </source>
</reference>
<keyword evidence="3" id="KW-1185">Reference proteome</keyword>
<evidence type="ECO:0008006" key="4">
    <source>
        <dbReference type="Google" id="ProtNLM"/>
    </source>
</evidence>
<accession>A0A1H0NZB3</accession>
<feature type="compositionally biased region" description="Low complexity" evidence="1">
    <location>
        <begin position="538"/>
        <end position="557"/>
    </location>
</feature>
<evidence type="ECO:0000313" key="3">
    <source>
        <dbReference type="Proteomes" id="UP000199088"/>
    </source>
</evidence>
<organism evidence="2 3">
    <name type="scientific">Klenkia soli</name>
    <dbReference type="NCBI Taxonomy" id="1052260"/>
    <lineage>
        <taxon>Bacteria</taxon>
        <taxon>Bacillati</taxon>
        <taxon>Actinomycetota</taxon>
        <taxon>Actinomycetes</taxon>
        <taxon>Geodermatophilales</taxon>
        <taxon>Geodermatophilaceae</taxon>
        <taxon>Klenkia</taxon>
    </lineage>
</organism>
<feature type="compositionally biased region" description="Low complexity" evidence="1">
    <location>
        <begin position="440"/>
        <end position="460"/>
    </location>
</feature>
<sequence length="595" mass="59653">MPPVRTDQTGGYPVAPVEYDADPGGDFRLLDIRDIYQRLMLEDDAALDQAAAGWQALGQRFFGGASALRSGSTALADAWQSDAATALVDRVTAAATSFDAWGYVAVDRAHEVSDLATALRSGKSRLQQLWAEFHHATGELLTPPPDLTAEQRQEWRSQVAGAPAVEVNVRTYTQQVLDEVVNPLANRFSEAALSFTVTGPVYAGPTNAAVPSDAALVALTNGSWLPDGATAPPVPAVPAAPTTRSAPAVPAVPAPAQAAAAALLPFPTPAAAPVPLFPTPAVAPVPQFRSPAAVLATVSDARGVVGISQQPGRPGGRGASAPGALPVGLAALPGRQAGPVGGAPVLAAAGAAPAAAWLPSAPGVPGVVRAPGAQPPPGLPRVPGARGIPGAPGVLGGHGVSGGHGAEAAPGAPRSPALPGSPGAAREPSGPRGATPPPGAARGPGNPRGAASTPVPRLPGRTGGPGTPPPPAPRRPASTSPQLGGRTTRTVATDSPGGGPAGRAQLPGRGPVSPPTSGAHRAPRRWDRSGNGPRVQQLRPGGLDPGLLAPAPDLGARPPHPAPSPTPAERRDADRARRRAEWDAARRQHRPPLTP</sequence>
<evidence type="ECO:0000256" key="1">
    <source>
        <dbReference type="SAM" id="MobiDB-lite"/>
    </source>
</evidence>
<dbReference type="STRING" id="1052260.SAMN05660199_02916"/>
<proteinExistence type="predicted"/>
<name>A0A1H0NZB3_9ACTN</name>
<feature type="region of interest" description="Disordered" evidence="1">
    <location>
        <begin position="368"/>
        <end position="595"/>
    </location>
</feature>
<feature type="compositionally biased region" description="Gly residues" evidence="1">
    <location>
        <begin position="393"/>
        <end position="405"/>
    </location>
</feature>